<protein>
    <submittedName>
        <fullName evidence="4">DUF6318 family protein</fullName>
    </submittedName>
</protein>
<evidence type="ECO:0000256" key="1">
    <source>
        <dbReference type="SAM" id="MobiDB-lite"/>
    </source>
</evidence>
<keyword evidence="2" id="KW-0732">Signal</keyword>
<dbReference type="PROSITE" id="PS51257">
    <property type="entry name" value="PROKAR_LIPOPROTEIN"/>
    <property type="match status" value="1"/>
</dbReference>
<sequence>MVLRACLGAGALALLLATSGCSDDPQPRVEPTADSPAPSPSETTSAEPAAWEVKSKAGAVAFAQHWIDLFNSMLDSGDPEAFLKASHSKCGICQDFAERIEGIHSSGGFYEGDDWRVLQVAQPKLWRSNAIVPMTIREGAERYRESPSDEVVRHRAMTATWSVQLTRERDAWLVTDFRVVE</sequence>
<evidence type="ECO:0000313" key="5">
    <source>
        <dbReference type="Proteomes" id="UP001596087"/>
    </source>
</evidence>
<evidence type="ECO:0000256" key="2">
    <source>
        <dbReference type="SAM" id="SignalP"/>
    </source>
</evidence>
<feature type="compositionally biased region" description="Low complexity" evidence="1">
    <location>
        <begin position="30"/>
        <end position="47"/>
    </location>
</feature>
<reference evidence="5" key="1">
    <citation type="journal article" date="2019" name="Int. J. Syst. Evol. Microbiol.">
        <title>The Global Catalogue of Microorganisms (GCM) 10K type strain sequencing project: providing services to taxonomists for standard genome sequencing and annotation.</title>
        <authorList>
            <consortium name="The Broad Institute Genomics Platform"/>
            <consortium name="The Broad Institute Genome Sequencing Center for Infectious Disease"/>
            <person name="Wu L."/>
            <person name="Ma J."/>
        </authorList>
    </citation>
    <scope>NUCLEOTIDE SEQUENCE [LARGE SCALE GENOMIC DNA]</scope>
    <source>
        <strain evidence="5">DFY41</strain>
    </source>
</reference>
<comment type="caution">
    <text evidence="4">The sequence shown here is derived from an EMBL/GenBank/DDBJ whole genome shotgun (WGS) entry which is preliminary data.</text>
</comment>
<feature type="chain" id="PRO_5046792292" evidence="2">
    <location>
        <begin position="23"/>
        <end position="181"/>
    </location>
</feature>
<feature type="region of interest" description="Disordered" evidence="1">
    <location>
        <begin position="22"/>
        <end position="47"/>
    </location>
</feature>
<evidence type="ECO:0000259" key="3">
    <source>
        <dbReference type="Pfam" id="PF19843"/>
    </source>
</evidence>
<feature type="domain" description="DUF6318" evidence="3">
    <location>
        <begin position="47"/>
        <end position="175"/>
    </location>
</feature>
<dbReference type="Proteomes" id="UP001596087">
    <property type="component" value="Unassembled WGS sequence"/>
</dbReference>
<organism evidence="4 5">
    <name type="scientific">Nocardioides taihuensis</name>
    <dbReference type="NCBI Taxonomy" id="1835606"/>
    <lineage>
        <taxon>Bacteria</taxon>
        <taxon>Bacillati</taxon>
        <taxon>Actinomycetota</taxon>
        <taxon>Actinomycetes</taxon>
        <taxon>Propionibacteriales</taxon>
        <taxon>Nocardioidaceae</taxon>
        <taxon>Nocardioides</taxon>
    </lineage>
</organism>
<proteinExistence type="predicted"/>
<dbReference type="RefSeq" id="WP_378591350.1">
    <property type="nucleotide sequence ID" value="NZ_JBHSKD010000018.1"/>
</dbReference>
<dbReference type="EMBL" id="JBHSKD010000018">
    <property type="protein sequence ID" value="MFC5177909.1"/>
    <property type="molecule type" value="Genomic_DNA"/>
</dbReference>
<dbReference type="Pfam" id="PF19843">
    <property type="entry name" value="DUF6318"/>
    <property type="match status" value="1"/>
</dbReference>
<dbReference type="InterPro" id="IPR046281">
    <property type="entry name" value="DUF6318"/>
</dbReference>
<feature type="signal peptide" evidence="2">
    <location>
        <begin position="1"/>
        <end position="22"/>
    </location>
</feature>
<accession>A0ABW0BKL4</accession>
<keyword evidence="5" id="KW-1185">Reference proteome</keyword>
<evidence type="ECO:0000313" key="4">
    <source>
        <dbReference type="EMBL" id="MFC5177909.1"/>
    </source>
</evidence>
<gene>
    <name evidence="4" type="ORF">ACFPGP_14595</name>
</gene>
<name>A0ABW0BKL4_9ACTN</name>